<evidence type="ECO:0000256" key="6">
    <source>
        <dbReference type="SAM" id="Phobius"/>
    </source>
</evidence>
<accession>A0A1Y5TP80</accession>
<dbReference type="SUPFAM" id="SSF58104">
    <property type="entry name" value="Methyl-accepting chemotaxis protein (MCP) signaling domain"/>
    <property type="match status" value="1"/>
</dbReference>
<evidence type="ECO:0000256" key="1">
    <source>
        <dbReference type="ARBA" id="ARBA00004370"/>
    </source>
</evidence>
<evidence type="ECO:0000313" key="9">
    <source>
        <dbReference type="EMBL" id="SLN68844.1"/>
    </source>
</evidence>
<dbReference type="GO" id="GO:0016020">
    <property type="term" value="C:membrane"/>
    <property type="evidence" value="ECO:0007669"/>
    <property type="project" value="UniProtKB-SubCell"/>
</dbReference>
<evidence type="ECO:0000256" key="5">
    <source>
        <dbReference type="SAM" id="MobiDB-lite"/>
    </source>
</evidence>
<sequence length="931" mass="100006">MKNLFGRVIGSVAVKIVVIMLALGGTTAAAILVASSLISGITDEVENLVNENVPPLETASRIANSVAILKDKTNIVIESESLLGLPAQAENLKQAAADLKSAASSLGVQKHPNLRSNIDKLSVDIDTLVQQRTLQLTSAARTRHLLIELNRISHDVSNDLETLNDEAAFRLLLAGNDAMSSAKTTVDELIKTDLGSVTASYALKAQSDYATGLSLALIATKDSTQDADIKNRNQDALDTFEKMIEQTLQTQELAQIRAELSSYRLLLSSLNTMTPFDRQQARQSILDTHSKLTTSFSDLFLQEQNALTAKGDSAALANELVIKSLLDERITEIRSIDALNTSLKAASIKLLQGATSVNKGYIEALQFELNSDRAVIEAKLEIIPEETAGKILTILKSVDPQNGLLDTRRTGLEAQMQSHDTTLNMISALLELSNEILTISNESFDAISRAGEIVTSDARAASTTMKSIGLIAILILIAAPLMTFLTIMRPLSIVTQSTEQLANGDMSELKKAGGKYGEIAQLMAALRVFRNNLLEKEAMEVEAVERAKKARQEEIELETQRKEREAAEQERERQTAAREQEREAAAELEKQKSRDAAEKDRAARHKEQTEIVDALAEGLRRLALGDISKTIDKEFPEGYEQLRNDFNAAVKSLEEVVSKLSDTSQAIHSSSSEISHAADDLSVRTERTASTLAESAAALTQLTVSVQSAADGASLANQTVMTARTNAESTNLVVKDAISAMDAISESSSKISKIISVIDDIAFQTNLLALNAGVEAARAGEAGRGFAVVASEVRALAQRSSEAAHEINQLISDSGSEVKRGVSLVDQTGEALKSIVGDVSKIANHMSEIETSAKEQSAGISEINLSVADLDQATQQNAAMFEETTAASHSLTQEASALKSIVSQFVTSHTDENQVRTPTSVGGGSDMELAS</sequence>
<keyword evidence="6" id="KW-0472">Membrane</keyword>
<evidence type="ECO:0000259" key="8">
    <source>
        <dbReference type="PROSITE" id="PS50885"/>
    </source>
</evidence>
<evidence type="ECO:0000256" key="4">
    <source>
        <dbReference type="PROSITE-ProRule" id="PRU00284"/>
    </source>
</evidence>
<name>A0A1Y5TP80_9RHOB</name>
<keyword evidence="6" id="KW-0812">Transmembrane</keyword>
<feature type="domain" description="Methyl-accepting transducer" evidence="7">
    <location>
        <begin position="663"/>
        <end position="892"/>
    </location>
</feature>
<feature type="domain" description="HAMP" evidence="8">
    <location>
        <begin position="485"/>
        <end position="538"/>
    </location>
</feature>
<dbReference type="Gene3D" id="6.10.340.10">
    <property type="match status" value="1"/>
</dbReference>
<protein>
    <submittedName>
        <fullName evidence="9">Methyl-accepting chemotaxis protein II</fullName>
    </submittedName>
</protein>
<dbReference type="AlphaFoldDB" id="A0A1Y5TP80"/>
<gene>
    <name evidence="9" type="primary">tar</name>
    <name evidence="9" type="ORF">PAM7971_03663</name>
</gene>
<dbReference type="GO" id="GO:0006935">
    <property type="term" value="P:chemotaxis"/>
    <property type="evidence" value="ECO:0007669"/>
    <property type="project" value="UniProtKB-KW"/>
</dbReference>
<keyword evidence="6" id="KW-1133">Transmembrane helix</keyword>
<reference evidence="9 10" key="1">
    <citation type="submission" date="2017-03" db="EMBL/GenBank/DDBJ databases">
        <authorList>
            <person name="Afonso C.L."/>
            <person name="Miller P.J."/>
            <person name="Scott M.A."/>
            <person name="Spackman E."/>
            <person name="Goraichik I."/>
            <person name="Dimitrov K.M."/>
            <person name="Suarez D.L."/>
            <person name="Swayne D.E."/>
        </authorList>
    </citation>
    <scope>NUCLEOTIDE SEQUENCE [LARGE SCALE GENOMIC DNA]</scope>
    <source>
        <strain evidence="9 10">CECT 7971</strain>
    </source>
</reference>
<keyword evidence="4" id="KW-0807">Transducer</keyword>
<feature type="region of interest" description="Disordered" evidence="5">
    <location>
        <begin position="551"/>
        <end position="605"/>
    </location>
</feature>
<comment type="similarity">
    <text evidence="3">Belongs to the methyl-accepting chemotaxis (MCP) protein family.</text>
</comment>
<organism evidence="9 10">
    <name type="scientific">Pacificibacter marinus</name>
    <dbReference type="NCBI Taxonomy" id="658057"/>
    <lineage>
        <taxon>Bacteria</taxon>
        <taxon>Pseudomonadati</taxon>
        <taxon>Pseudomonadota</taxon>
        <taxon>Alphaproteobacteria</taxon>
        <taxon>Rhodobacterales</taxon>
        <taxon>Roseobacteraceae</taxon>
        <taxon>Pacificibacter</taxon>
    </lineage>
</organism>
<dbReference type="EMBL" id="FWFW01000018">
    <property type="protein sequence ID" value="SLN68844.1"/>
    <property type="molecule type" value="Genomic_DNA"/>
</dbReference>
<evidence type="ECO:0000259" key="7">
    <source>
        <dbReference type="PROSITE" id="PS50111"/>
    </source>
</evidence>
<dbReference type="Pfam" id="PF00015">
    <property type="entry name" value="MCPsignal"/>
    <property type="match status" value="1"/>
</dbReference>
<keyword evidence="2" id="KW-0145">Chemotaxis</keyword>
<dbReference type="SMART" id="SM00283">
    <property type="entry name" value="MA"/>
    <property type="match status" value="1"/>
</dbReference>
<keyword evidence="10" id="KW-1185">Reference proteome</keyword>
<proteinExistence type="inferred from homology"/>
<dbReference type="GO" id="GO:0007165">
    <property type="term" value="P:signal transduction"/>
    <property type="evidence" value="ECO:0007669"/>
    <property type="project" value="UniProtKB-KW"/>
</dbReference>
<dbReference type="STRING" id="658057.SAMN04488032_11931"/>
<dbReference type="RefSeq" id="WP_244515897.1">
    <property type="nucleotide sequence ID" value="NZ_FNZV01000019.1"/>
</dbReference>
<dbReference type="InterPro" id="IPR003660">
    <property type="entry name" value="HAMP_dom"/>
</dbReference>
<dbReference type="PROSITE" id="PS50111">
    <property type="entry name" value="CHEMOTAXIS_TRANSDUC_2"/>
    <property type="match status" value="1"/>
</dbReference>
<dbReference type="Gene3D" id="1.10.287.950">
    <property type="entry name" value="Methyl-accepting chemotaxis protein"/>
    <property type="match status" value="1"/>
</dbReference>
<dbReference type="FunFam" id="1.10.287.950:FF:000001">
    <property type="entry name" value="Methyl-accepting chemotaxis sensory transducer"/>
    <property type="match status" value="1"/>
</dbReference>
<dbReference type="SUPFAM" id="SSF158472">
    <property type="entry name" value="HAMP domain-like"/>
    <property type="match status" value="1"/>
</dbReference>
<dbReference type="Proteomes" id="UP000193307">
    <property type="component" value="Unassembled WGS sequence"/>
</dbReference>
<dbReference type="PANTHER" id="PTHR43531">
    <property type="entry name" value="PROTEIN ICFG"/>
    <property type="match status" value="1"/>
</dbReference>
<dbReference type="SMART" id="SM00304">
    <property type="entry name" value="HAMP"/>
    <property type="match status" value="2"/>
</dbReference>
<feature type="domain" description="HAMP" evidence="8">
    <location>
        <begin position="606"/>
        <end position="658"/>
    </location>
</feature>
<feature type="region of interest" description="Disordered" evidence="5">
    <location>
        <begin position="909"/>
        <end position="931"/>
    </location>
</feature>
<dbReference type="PROSITE" id="PS50885">
    <property type="entry name" value="HAMP"/>
    <property type="match status" value="2"/>
</dbReference>
<comment type="subcellular location">
    <subcellularLocation>
        <location evidence="1">Membrane</location>
    </subcellularLocation>
</comment>
<dbReference type="InterPro" id="IPR051310">
    <property type="entry name" value="MCP_chemotaxis"/>
</dbReference>
<dbReference type="PANTHER" id="PTHR43531:SF11">
    <property type="entry name" value="METHYL-ACCEPTING CHEMOTAXIS PROTEIN 3"/>
    <property type="match status" value="1"/>
</dbReference>
<evidence type="ECO:0000313" key="10">
    <source>
        <dbReference type="Proteomes" id="UP000193307"/>
    </source>
</evidence>
<evidence type="ECO:0000256" key="3">
    <source>
        <dbReference type="ARBA" id="ARBA00029447"/>
    </source>
</evidence>
<feature type="transmembrane region" description="Helical" evidence="6">
    <location>
        <begin position="12"/>
        <end position="38"/>
    </location>
</feature>
<dbReference type="InterPro" id="IPR004089">
    <property type="entry name" value="MCPsignal_dom"/>
</dbReference>
<evidence type="ECO:0000256" key="2">
    <source>
        <dbReference type="ARBA" id="ARBA00022500"/>
    </source>
</evidence>